<dbReference type="EMBL" id="PDCN02000005">
    <property type="protein sequence ID" value="PIB76360.1"/>
    <property type="molecule type" value="Genomic_DNA"/>
</dbReference>
<sequence>MNELEILERAHRLFGDVVTPPQLGADPLSTRLDEPRSGQPPAGYLRQTQLQGAELRQAAHTDAQVRVILAAAHQDHSEAREATGRIVAAARNDQVTQYDSPIAQREALRRRIARLRAQRRYVLLARARARRRARLLRALRYRSRRRGRRIVEPGSAPGGVGATAAVRAAMSRLGRPYVWGATGPDSFDCSGLMQWAYRQAGVELPRTTYDQINAGIPVSRADIRPGDLVFPHTGHVQMAVGNGMVIESPTPGQSVKLSPLGPAIAIRRVG</sequence>
<comment type="similarity">
    <text evidence="1">Belongs to the peptidase C40 family.</text>
</comment>
<dbReference type="GO" id="GO:0008234">
    <property type="term" value="F:cysteine-type peptidase activity"/>
    <property type="evidence" value="ECO:0007669"/>
    <property type="project" value="UniProtKB-KW"/>
</dbReference>
<dbReference type="Gene3D" id="3.90.1720.10">
    <property type="entry name" value="endopeptidase domain like (from Nostoc punctiforme)"/>
    <property type="match status" value="1"/>
</dbReference>
<comment type="caution">
    <text evidence="7">The sequence shown here is derived from an EMBL/GenBank/DDBJ whole genome shotgun (WGS) entry which is preliminary data.</text>
</comment>
<gene>
    <name evidence="7" type="ORF">CQY22_006520</name>
</gene>
<reference evidence="7 8" key="1">
    <citation type="journal article" date="2017" name="Infect. Genet. Evol.">
        <title>The new phylogeny of the genus Mycobacterium: The old and the news.</title>
        <authorList>
            <person name="Tortoli E."/>
            <person name="Fedrizzi T."/>
            <person name="Meehan C.J."/>
            <person name="Trovato A."/>
            <person name="Grottola A."/>
            <person name="Giacobazzi E."/>
            <person name="Serpini G.F."/>
            <person name="Tagliazucchi S."/>
            <person name="Fabio A."/>
            <person name="Bettua C."/>
            <person name="Bertorelli R."/>
            <person name="Frascaro F."/>
            <person name="De Sanctis V."/>
            <person name="Pecorari M."/>
            <person name="Jousson O."/>
            <person name="Segata N."/>
            <person name="Cirillo D.M."/>
        </authorList>
    </citation>
    <scope>NUCLEOTIDE SEQUENCE [LARGE SCALE GENOMIC DNA]</scope>
    <source>
        <strain evidence="7 8">CIP1034565</strain>
    </source>
</reference>
<evidence type="ECO:0000256" key="1">
    <source>
        <dbReference type="ARBA" id="ARBA00007074"/>
    </source>
</evidence>
<evidence type="ECO:0000256" key="3">
    <source>
        <dbReference type="ARBA" id="ARBA00022801"/>
    </source>
</evidence>
<dbReference type="PANTHER" id="PTHR47359:SF3">
    <property type="entry name" value="NLP_P60 DOMAIN-CONTAINING PROTEIN-RELATED"/>
    <property type="match status" value="1"/>
</dbReference>
<evidence type="ECO:0000259" key="6">
    <source>
        <dbReference type="PROSITE" id="PS51935"/>
    </source>
</evidence>
<dbReference type="PANTHER" id="PTHR47359">
    <property type="entry name" value="PEPTIDOGLYCAN DL-ENDOPEPTIDASE CWLO"/>
    <property type="match status" value="1"/>
</dbReference>
<dbReference type="InterPro" id="IPR051794">
    <property type="entry name" value="PG_Endopeptidase_C40"/>
</dbReference>
<dbReference type="STRING" id="85968.GCA_900073015_00870"/>
<evidence type="ECO:0000313" key="7">
    <source>
        <dbReference type="EMBL" id="PIB76360.1"/>
    </source>
</evidence>
<dbReference type="InterPro" id="IPR038765">
    <property type="entry name" value="Papain-like_cys_pep_sf"/>
</dbReference>
<keyword evidence="2" id="KW-0645">Protease</keyword>
<dbReference type="SUPFAM" id="SSF54001">
    <property type="entry name" value="Cysteine proteinases"/>
    <property type="match status" value="1"/>
</dbReference>
<organism evidence="7 8">
    <name type="scientific">Mycolicibacterium brumae</name>
    <dbReference type="NCBI Taxonomy" id="85968"/>
    <lineage>
        <taxon>Bacteria</taxon>
        <taxon>Bacillati</taxon>
        <taxon>Actinomycetota</taxon>
        <taxon>Actinomycetes</taxon>
        <taxon>Mycobacteriales</taxon>
        <taxon>Mycobacteriaceae</taxon>
        <taxon>Mycolicibacterium</taxon>
    </lineage>
</organism>
<dbReference type="Proteomes" id="UP000230551">
    <property type="component" value="Unassembled WGS sequence"/>
</dbReference>
<dbReference type="AlphaFoldDB" id="A0A2G5PE51"/>
<keyword evidence="3" id="KW-0378">Hydrolase</keyword>
<feature type="region of interest" description="Disordered" evidence="5">
    <location>
        <begin position="18"/>
        <end position="41"/>
    </location>
</feature>
<evidence type="ECO:0000313" key="8">
    <source>
        <dbReference type="Proteomes" id="UP000230551"/>
    </source>
</evidence>
<dbReference type="PROSITE" id="PS51935">
    <property type="entry name" value="NLPC_P60"/>
    <property type="match status" value="1"/>
</dbReference>
<evidence type="ECO:0000256" key="5">
    <source>
        <dbReference type="SAM" id="MobiDB-lite"/>
    </source>
</evidence>
<name>A0A2G5PE51_9MYCO</name>
<dbReference type="Pfam" id="PF00877">
    <property type="entry name" value="NLPC_P60"/>
    <property type="match status" value="1"/>
</dbReference>
<accession>A0A2G5PE51</accession>
<dbReference type="GO" id="GO:0006508">
    <property type="term" value="P:proteolysis"/>
    <property type="evidence" value="ECO:0007669"/>
    <property type="project" value="UniProtKB-KW"/>
</dbReference>
<protein>
    <submittedName>
        <fullName evidence="7">NlpC/P60 family protein</fullName>
    </submittedName>
</protein>
<feature type="domain" description="NlpC/P60" evidence="6">
    <location>
        <begin position="159"/>
        <end position="270"/>
    </location>
</feature>
<dbReference type="InterPro" id="IPR000064">
    <property type="entry name" value="NLP_P60_dom"/>
</dbReference>
<evidence type="ECO:0000256" key="2">
    <source>
        <dbReference type="ARBA" id="ARBA00022670"/>
    </source>
</evidence>
<dbReference type="RefSeq" id="WP_090586572.1">
    <property type="nucleotide sequence ID" value="NZ_CP104302.1"/>
</dbReference>
<keyword evidence="4" id="KW-0788">Thiol protease</keyword>
<proteinExistence type="inferred from homology"/>
<evidence type="ECO:0000256" key="4">
    <source>
        <dbReference type="ARBA" id="ARBA00022807"/>
    </source>
</evidence>
<dbReference type="OrthoDB" id="3209655at2"/>
<keyword evidence="8" id="KW-1185">Reference proteome</keyword>